<name>A0A068NVZ3_FIMGI</name>
<keyword evidence="1" id="KW-0808">Transferase</keyword>
<dbReference type="GO" id="GO:0016740">
    <property type="term" value="F:transferase activity"/>
    <property type="evidence" value="ECO:0007669"/>
    <property type="project" value="UniProtKB-KW"/>
</dbReference>
<sequence>MNDRTVFRAAEVADLPQMVQLSHEYRLQLSTFQPTMWRMSEDGDRIQIDYFGHLLQQGNVAAVVAMKSDRVAAFAIGSLVPAPPVYAPGGLTFLIDDFAIAENESWDTLGQQVLSEMILLATARGAVQAVVICPNLLEDKRLALSSSGFTVASEWWVRNL</sequence>
<dbReference type="InterPro" id="IPR016181">
    <property type="entry name" value="Acyl_CoA_acyltransferase"/>
</dbReference>
<dbReference type="HOGENOM" id="CLU_1677075_0_0_0"/>
<dbReference type="SUPFAM" id="SSF55729">
    <property type="entry name" value="Acyl-CoA N-acyltransferases (Nat)"/>
    <property type="match status" value="1"/>
</dbReference>
<gene>
    <name evidence="1" type="ORF">OP10G_4325</name>
</gene>
<dbReference type="AlphaFoldDB" id="A0A068NVZ3"/>
<dbReference type="RefSeq" id="WP_025228421.1">
    <property type="nucleotide sequence ID" value="NZ_CP007139.1"/>
</dbReference>
<protein>
    <submittedName>
        <fullName evidence="1">Acetyltransferase</fullName>
    </submittedName>
</protein>
<dbReference type="eggNOG" id="COG1247">
    <property type="taxonomic scope" value="Bacteria"/>
</dbReference>
<dbReference type="OrthoDB" id="3436673at2"/>
<evidence type="ECO:0000313" key="2">
    <source>
        <dbReference type="Proteomes" id="UP000027982"/>
    </source>
</evidence>
<evidence type="ECO:0000313" key="1">
    <source>
        <dbReference type="EMBL" id="AIE87693.1"/>
    </source>
</evidence>
<dbReference type="Gene3D" id="3.40.630.30">
    <property type="match status" value="1"/>
</dbReference>
<dbReference type="KEGG" id="fgi:OP10G_4325"/>
<organism evidence="1 2">
    <name type="scientific">Fimbriimonas ginsengisoli Gsoil 348</name>
    <dbReference type="NCBI Taxonomy" id="661478"/>
    <lineage>
        <taxon>Bacteria</taxon>
        <taxon>Bacillati</taxon>
        <taxon>Armatimonadota</taxon>
        <taxon>Fimbriimonadia</taxon>
        <taxon>Fimbriimonadales</taxon>
        <taxon>Fimbriimonadaceae</taxon>
        <taxon>Fimbriimonas</taxon>
    </lineage>
</organism>
<dbReference type="EMBL" id="CP007139">
    <property type="protein sequence ID" value="AIE87693.1"/>
    <property type="molecule type" value="Genomic_DNA"/>
</dbReference>
<dbReference type="Proteomes" id="UP000027982">
    <property type="component" value="Chromosome"/>
</dbReference>
<reference evidence="1 2" key="1">
    <citation type="journal article" date="2014" name="PLoS ONE">
        <title>The first complete genome sequence of the class fimbriimonadia in the phylum armatimonadetes.</title>
        <authorList>
            <person name="Hu Z.Y."/>
            <person name="Wang Y.Z."/>
            <person name="Im W.T."/>
            <person name="Wang S.Y."/>
            <person name="Zhao G.P."/>
            <person name="Zheng H.J."/>
            <person name="Quan Z.X."/>
        </authorList>
    </citation>
    <scope>NUCLEOTIDE SEQUENCE [LARGE SCALE GENOMIC DNA]</scope>
    <source>
        <strain evidence="1">Gsoil 348</strain>
    </source>
</reference>
<proteinExistence type="predicted"/>
<keyword evidence="2" id="KW-1185">Reference proteome</keyword>
<accession>A0A068NVZ3</accession>